<dbReference type="KEGG" id="kpm:KPHS_38430"/>
<dbReference type="RefSeq" id="YP_005228143.1">
    <property type="nucleotide sequence ID" value="NC_016845.1"/>
</dbReference>
<dbReference type="Proteomes" id="UP000007841">
    <property type="component" value="Chromosome"/>
</dbReference>
<proteinExistence type="predicted"/>
<organism evidence="1 2">
    <name type="scientific">Klebsiella pneumoniae subsp. pneumoniae (strain HS11286)</name>
    <dbReference type="NCBI Taxonomy" id="1125630"/>
    <lineage>
        <taxon>Bacteria</taxon>
        <taxon>Pseudomonadati</taxon>
        <taxon>Pseudomonadota</taxon>
        <taxon>Gammaproteobacteria</taxon>
        <taxon>Enterobacterales</taxon>
        <taxon>Enterobacteriaceae</taxon>
        <taxon>Klebsiella/Raoultella group</taxon>
        <taxon>Klebsiella</taxon>
        <taxon>Klebsiella pneumoniae complex</taxon>
    </lineage>
</organism>
<dbReference type="AlphaFoldDB" id="A0A0H3GWG1"/>
<evidence type="ECO:0000313" key="2">
    <source>
        <dbReference type="Proteomes" id="UP000007841"/>
    </source>
</evidence>
<name>A0A0H3GWG1_KLEPH</name>
<sequence>MLAAVQFNRQPYCAAGEIENIGGNGALAAKRIASKTAVAQSVPWSTFCGR</sequence>
<accession>A0A0H3GWG1</accession>
<keyword evidence="2" id="KW-1185">Reference proteome</keyword>
<evidence type="ECO:0000313" key="1">
    <source>
        <dbReference type="EMBL" id="AEW62541.1"/>
    </source>
</evidence>
<dbReference type="EMBL" id="CP003200">
    <property type="protein sequence ID" value="AEW62541.1"/>
    <property type="molecule type" value="Genomic_DNA"/>
</dbReference>
<dbReference type="PATRIC" id="fig|1125630.4.peg.3745"/>
<dbReference type="RefSeq" id="WP_004218976.1">
    <property type="nucleotide sequence ID" value="NC_016845.1"/>
</dbReference>
<dbReference type="HOGENOM" id="CLU_3136780_0_0_6"/>
<gene>
    <name evidence="1" type="ordered locus">KPHS_38430</name>
</gene>
<dbReference type="GeneID" id="11848882"/>
<protein>
    <submittedName>
        <fullName evidence="1">Uncharacterized protein</fullName>
    </submittedName>
</protein>
<reference evidence="1 2" key="1">
    <citation type="journal article" date="2012" name="J. Bacteriol.">
        <title>Complete genome sequence of Klebsiella pneumoniae subsp. pneumoniae HS11286, a multidrug-resistant strain isolated from human sputum.</title>
        <authorList>
            <person name="Liu P."/>
            <person name="Li P."/>
            <person name="Jiang X."/>
            <person name="Bi D."/>
            <person name="Xie Y."/>
            <person name="Tai C."/>
            <person name="Deng Z."/>
            <person name="Rajakumar K."/>
            <person name="Ou H.Y."/>
        </authorList>
    </citation>
    <scope>NUCLEOTIDE SEQUENCE [LARGE SCALE GENOMIC DNA]</scope>
    <source>
        <strain evidence="1 2">HS11286</strain>
    </source>
</reference>